<gene>
    <name evidence="24" type="ORF">SAMN05216189_1012155</name>
    <name evidence="25" type="ORF">SAMN06295949_104188</name>
</gene>
<dbReference type="SUPFAM" id="SSF47384">
    <property type="entry name" value="Homodimeric domain of signal transducing histidine kinase"/>
    <property type="match status" value="1"/>
</dbReference>
<dbReference type="PANTHER" id="PTHR43047:SF72">
    <property type="entry name" value="OSMOSENSING HISTIDINE PROTEIN KINASE SLN1"/>
    <property type="match status" value="1"/>
</dbReference>
<name>A0A239G1A7_9PSED</name>
<keyword evidence="6 16" id="KW-0597">Phosphoprotein</keyword>
<feature type="domain" description="PAC" evidence="22">
    <location>
        <begin position="643"/>
        <end position="694"/>
    </location>
</feature>
<dbReference type="InterPro" id="IPR013656">
    <property type="entry name" value="PAS_4"/>
</dbReference>
<dbReference type="Gene3D" id="1.20.120.160">
    <property type="entry name" value="HPT domain"/>
    <property type="match status" value="1"/>
</dbReference>
<dbReference type="PANTHER" id="PTHR43047">
    <property type="entry name" value="TWO-COMPONENT HISTIDINE PROTEIN KINASE"/>
    <property type="match status" value="1"/>
</dbReference>
<dbReference type="InterPro" id="IPR003661">
    <property type="entry name" value="HisK_dim/P_dom"/>
</dbReference>
<evidence type="ECO:0000256" key="8">
    <source>
        <dbReference type="ARBA" id="ARBA00022692"/>
    </source>
</evidence>
<dbReference type="PROSITE" id="PS50113">
    <property type="entry name" value="PAC"/>
    <property type="match status" value="1"/>
</dbReference>
<dbReference type="Gene3D" id="3.40.50.2300">
    <property type="match status" value="1"/>
</dbReference>
<dbReference type="CDD" id="cd16922">
    <property type="entry name" value="HATPase_EvgS-ArcB-TorS-like"/>
    <property type="match status" value="1"/>
</dbReference>
<dbReference type="EC" id="2.7.13.3" evidence="3"/>
<dbReference type="Gene3D" id="1.10.287.130">
    <property type="match status" value="1"/>
</dbReference>
<dbReference type="SUPFAM" id="SSF52172">
    <property type="entry name" value="CheY-like"/>
    <property type="match status" value="1"/>
</dbReference>
<evidence type="ECO:0000256" key="10">
    <source>
        <dbReference type="ARBA" id="ARBA00022777"/>
    </source>
</evidence>
<keyword evidence="11" id="KW-0067">ATP-binding</keyword>
<dbReference type="SUPFAM" id="SSF53850">
    <property type="entry name" value="Periplasmic binding protein-like II"/>
    <property type="match status" value="2"/>
</dbReference>
<evidence type="ECO:0000259" key="19">
    <source>
        <dbReference type="PROSITE" id="PS50109"/>
    </source>
</evidence>
<evidence type="ECO:0000256" key="4">
    <source>
        <dbReference type="ARBA" id="ARBA00022475"/>
    </source>
</evidence>
<proteinExistence type="predicted"/>
<dbReference type="Gene3D" id="3.30.450.20">
    <property type="entry name" value="PAS domain"/>
    <property type="match status" value="1"/>
</dbReference>
<dbReference type="SMART" id="SM00091">
    <property type="entry name" value="PAS"/>
    <property type="match status" value="1"/>
</dbReference>
<organism evidence="24 27">
    <name type="scientific">Pseudomonas delhiensis</name>
    <dbReference type="NCBI Taxonomy" id="366289"/>
    <lineage>
        <taxon>Bacteria</taxon>
        <taxon>Pseudomonadati</taxon>
        <taxon>Pseudomonadota</taxon>
        <taxon>Gammaproteobacteria</taxon>
        <taxon>Pseudomonadales</taxon>
        <taxon>Pseudomonadaceae</taxon>
        <taxon>Pseudomonas</taxon>
    </lineage>
</organism>
<feature type="transmembrane region" description="Helical" evidence="17">
    <location>
        <begin position="528"/>
        <end position="549"/>
    </location>
</feature>
<dbReference type="Pfam" id="PF00512">
    <property type="entry name" value="HisKA"/>
    <property type="match status" value="1"/>
</dbReference>
<dbReference type="InterPro" id="IPR035965">
    <property type="entry name" value="PAS-like_dom_sf"/>
</dbReference>
<dbReference type="Pfam" id="PF08448">
    <property type="entry name" value="PAS_4"/>
    <property type="match status" value="1"/>
</dbReference>
<keyword evidence="5" id="KW-0997">Cell inner membrane</keyword>
<dbReference type="InterPro" id="IPR004358">
    <property type="entry name" value="Sig_transdc_His_kin-like_C"/>
</dbReference>
<dbReference type="InterPro" id="IPR003594">
    <property type="entry name" value="HATPase_dom"/>
</dbReference>
<evidence type="ECO:0000256" key="11">
    <source>
        <dbReference type="ARBA" id="ARBA00022840"/>
    </source>
</evidence>
<dbReference type="EMBL" id="FNEC01000012">
    <property type="protein sequence ID" value="SDJ10524.1"/>
    <property type="molecule type" value="Genomic_DNA"/>
</dbReference>
<dbReference type="NCBIfam" id="TIGR00229">
    <property type="entry name" value="sensory_box"/>
    <property type="match status" value="1"/>
</dbReference>
<comment type="subcellular location">
    <subcellularLocation>
        <location evidence="2">Cell inner membrane</location>
        <topology evidence="2">Multi-pass membrane protein</topology>
    </subcellularLocation>
</comment>
<keyword evidence="13" id="KW-0902">Two-component regulatory system</keyword>
<evidence type="ECO:0000256" key="13">
    <source>
        <dbReference type="ARBA" id="ARBA00023012"/>
    </source>
</evidence>
<dbReference type="Pfam" id="PF02518">
    <property type="entry name" value="HATPase_c"/>
    <property type="match status" value="1"/>
</dbReference>
<dbReference type="RefSeq" id="WP_089390451.1">
    <property type="nucleotide sequence ID" value="NZ_FNEC01000012.1"/>
</dbReference>
<dbReference type="PROSITE" id="PS50109">
    <property type="entry name" value="HIS_KIN"/>
    <property type="match status" value="1"/>
</dbReference>
<evidence type="ECO:0000256" key="3">
    <source>
        <dbReference type="ARBA" id="ARBA00012438"/>
    </source>
</evidence>
<evidence type="ECO:0000256" key="14">
    <source>
        <dbReference type="ARBA" id="ARBA00023136"/>
    </source>
</evidence>
<evidence type="ECO:0000256" key="2">
    <source>
        <dbReference type="ARBA" id="ARBA00004429"/>
    </source>
</evidence>
<keyword evidence="14 17" id="KW-0472">Membrane</keyword>
<evidence type="ECO:0000256" key="9">
    <source>
        <dbReference type="ARBA" id="ARBA00022729"/>
    </source>
</evidence>
<reference evidence="25 26" key="2">
    <citation type="submission" date="2017-06" db="EMBL/GenBank/DDBJ databases">
        <authorList>
            <person name="Varghese N."/>
            <person name="Submissions S."/>
        </authorList>
    </citation>
    <scope>NUCLEOTIDE SEQUENCE [LARGE SCALE GENOMIC DNA]</scope>
    <source>
        <strain evidence="25 26">RLD-1</strain>
    </source>
</reference>
<keyword evidence="11" id="KW-0547">Nucleotide-binding</keyword>
<dbReference type="Pfam" id="PF00072">
    <property type="entry name" value="Response_reg"/>
    <property type="match status" value="1"/>
</dbReference>
<dbReference type="PROSITE" id="PS50110">
    <property type="entry name" value="RESPONSE_REGULATORY"/>
    <property type="match status" value="1"/>
</dbReference>
<dbReference type="SUPFAM" id="SSF55874">
    <property type="entry name" value="ATPase domain of HSP90 chaperone/DNA topoisomerase II/histidine kinase"/>
    <property type="match status" value="1"/>
</dbReference>
<dbReference type="CDD" id="cd00082">
    <property type="entry name" value="HisKA"/>
    <property type="match status" value="1"/>
</dbReference>
<dbReference type="InterPro" id="IPR008207">
    <property type="entry name" value="Sig_transdc_His_kin_Hpt_dom"/>
</dbReference>
<evidence type="ECO:0000313" key="25">
    <source>
        <dbReference type="EMBL" id="SNS63047.1"/>
    </source>
</evidence>
<evidence type="ECO:0000259" key="21">
    <source>
        <dbReference type="PROSITE" id="PS50112"/>
    </source>
</evidence>
<dbReference type="SMART" id="SM00388">
    <property type="entry name" value="HisKA"/>
    <property type="match status" value="1"/>
</dbReference>
<dbReference type="Proteomes" id="UP000199693">
    <property type="component" value="Unassembled WGS sequence"/>
</dbReference>
<keyword evidence="26" id="KW-1185">Reference proteome</keyword>
<keyword evidence="7" id="KW-0808">Transferase</keyword>
<evidence type="ECO:0000256" key="15">
    <source>
        <dbReference type="PROSITE-ProRule" id="PRU00110"/>
    </source>
</evidence>
<dbReference type="InterPro" id="IPR001789">
    <property type="entry name" value="Sig_transdc_resp-reg_receiver"/>
</dbReference>
<dbReference type="GO" id="GO:0000155">
    <property type="term" value="F:phosphorelay sensor kinase activity"/>
    <property type="evidence" value="ECO:0007669"/>
    <property type="project" value="InterPro"/>
</dbReference>
<dbReference type="InterPro" id="IPR005467">
    <property type="entry name" value="His_kinase_dom"/>
</dbReference>
<evidence type="ECO:0000259" key="20">
    <source>
        <dbReference type="PROSITE" id="PS50110"/>
    </source>
</evidence>
<evidence type="ECO:0000256" key="1">
    <source>
        <dbReference type="ARBA" id="ARBA00000085"/>
    </source>
</evidence>
<dbReference type="SUPFAM" id="SSF47226">
    <property type="entry name" value="Histidine-containing phosphotransfer domain, HPT domain"/>
    <property type="match status" value="1"/>
</dbReference>
<dbReference type="Gene3D" id="3.40.190.10">
    <property type="entry name" value="Periplasmic binding protein-like II"/>
    <property type="match status" value="4"/>
</dbReference>
<feature type="domain" description="PAS" evidence="21">
    <location>
        <begin position="567"/>
        <end position="639"/>
    </location>
</feature>
<dbReference type="InterPro" id="IPR036641">
    <property type="entry name" value="HPT_dom_sf"/>
</dbReference>
<evidence type="ECO:0000256" key="12">
    <source>
        <dbReference type="ARBA" id="ARBA00022989"/>
    </source>
</evidence>
<dbReference type="PROSITE" id="PS50112">
    <property type="entry name" value="PAS"/>
    <property type="match status" value="1"/>
</dbReference>
<dbReference type="PRINTS" id="PR00344">
    <property type="entry name" value="BCTRLSENSOR"/>
</dbReference>
<dbReference type="InterPro" id="IPR000014">
    <property type="entry name" value="PAS"/>
</dbReference>
<dbReference type="InterPro" id="IPR001638">
    <property type="entry name" value="Solute-binding_3/MltF_N"/>
</dbReference>
<evidence type="ECO:0000256" key="16">
    <source>
        <dbReference type="PROSITE-ProRule" id="PRU00169"/>
    </source>
</evidence>
<dbReference type="GO" id="GO:0005886">
    <property type="term" value="C:plasma membrane"/>
    <property type="evidence" value="ECO:0007669"/>
    <property type="project" value="UniProtKB-SubCell"/>
</dbReference>
<evidence type="ECO:0000259" key="22">
    <source>
        <dbReference type="PROSITE" id="PS50113"/>
    </source>
</evidence>
<evidence type="ECO:0000256" key="18">
    <source>
        <dbReference type="SAM" id="SignalP"/>
    </source>
</evidence>
<feature type="modified residue" description="4-aspartylphosphate" evidence="16">
    <location>
        <position position="1001"/>
    </location>
</feature>
<evidence type="ECO:0000256" key="5">
    <source>
        <dbReference type="ARBA" id="ARBA00022519"/>
    </source>
</evidence>
<evidence type="ECO:0000313" key="24">
    <source>
        <dbReference type="EMBL" id="SDJ10524.1"/>
    </source>
</evidence>
<dbReference type="EMBL" id="FZPC01000004">
    <property type="protein sequence ID" value="SNS63047.1"/>
    <property type="molecule type" value="Genomic_DNA"/>
</dbReference>
<keyword evidence="10 24" id="KW-0418">Kinase</keyword>
<dbReference type="SMART" id="SM00387">
    <property type="entry name" value="HATPase_c"/>
    <property type="match status" value="1"/>
</dbReference>
<dbReference type="InterPro" id="IPR049870">
    <property type="entry name" value="BvgS-like_periplasmic1"/>
</dbReference>
<dbReference type="SUPFAM" id="SSF55785">
    <property type="entry name" value="PYP-like sensor domain (PAS domain)"/>
    <property type="match status" value="1"/>
</dbReference>
<dbReference type="PROSITE" id="PS50894">
    <property type="entry name" value="HPT"/>
    <property type="match status" value="1"/>
</dbReference>
<evidence type="ECO:0000259" key="23">
    <source>
        <dbReference type="PROSITE" id="PS50894"/>
    </source>
</evidence>
<evidence type="ECO:0000256" key="7">
    <source>
        <dbReference type="ARBA" id="ARBA00022679"/>
    </source>
</evidence>
<feature type="modified residue" description="Phosphohistidine" evidence="15">
    <location>
        <position position="1136"/>
    </location>
</feature>
<keyword evidence="12 17" id="KW-1133">Transmembrane helix</keyword>
<evidence type="ECO:0000313" key="26">
    <source>
        <dbReference type="Proteomes" id="UP000198309"/>
    </source>
</evidence>
<accession>A0A239G1A7</accession>
<feature type="chain" id="PRO_5030040652" description="histidine kinase" evidence="18">
    <location>
        <begin position="23"/>
        <end position="1195"/>
    </location>
</feature>
<dbReference type="AlphaFoldDB" id="A0A239G1A7"/>
<keyword evidence="8 17" id="KW-0812">Transmembrane</keyword>
<dbReference type="InterPro" id="IPR036890">
    <property type="entry name" value="HATPase_C_sf"/>
</dbReference>
<dbReference type="CDD" id="cd13705">
    <property type="entry name" value="PBP2_BvgS_D1"/>
    <property type="match status" value="1"/>
</dbReference>
<feature type="domain" description="Histidine kinase" evidence="19">
    <location>
        <begin position="712"/>
        <end position="931"/>
    </location>
</feature>
<dbReference type="CDD" id="cd17546">
    <property type="entry name" value="REC_hyHK_CKI1_RcsC-like"/>
    <property type="match status" value="1"/>
</dbReference>
<dbReference type="InterPro" id="IPR011006">
    <property type="entry name" value="CheY-like_superfamily"/>
</dbReference>
<keyword evidence="9 18" id="KW-0732">Signal</keyword>
<dbReference type="InterPro" id="IPR036097">
    <property type="entry name" value="HisK_dim/P_sf"/>
</dbReference>
<dbReference type="Pfam" id="PF01627">
    <property type="entry name" value="Hpt"/>
    <property type="match status" value="1"/>
</dbReference>
<evidence type="ECO:0000256" key="6">
    <source>
        <dbReference type="ARBA" id="ARBA00022553"/>
    </source>
</evidence>
<comment type="catalytic activity">
    <reaction evidence="1">
        <text>ATP + protein L-histidine = ADP + protein N-phospho-L-histidine.</text>
        <dbReference type="EC" id="2.7.13.3"/>
    </reaction>
</comment>
<dbReference type="CDD" id="cd00130">
    <property type="entry name" value="PAS"/>
    <property type="match status" value="1"/>
</dbReference>
<keyword evidence="4" id="KW-1003">Cell membrane</keyword>
<dbReference type="SMART" id="SM00448">
    <property type="entry name" value="REC"/>
    <property type="match status" value="1"/>
</dbReference>
<evidence type="ECO:0000256" key="17">
    <source>
        <dbReference type="SAM" id="Phobius"/>
    </source>
</evidence>
<sequence length="1195" mass="129817">MDLARGLILCCALLLGGAPALAAEQPPQPLTLSGYSAHMPDSWLSPAERAWLTQRGPLRVGVALNDRPPLQIVGGGRLEGVSADYLGLLAGGYQRVYAYPSREAALEALRKGEIDLVGGGTASEAEARGLLRSRAYLQDQPVLVSDEARPFDAGRPGTTLALVADYLRLPQVQAAYPNSRILLFASPLRALEALSLGNVDGMLGDALSVHYLINMNYLFNLRIDNFAPLESAGFGFLLGPTGERLLGLVDRGLARIDVQRNEEILRRWSAGERLRLGGQRVVLTPRENRWLAAHPQVPVVLNRHSGSLAQADAAGRVSGIARDYLDLLGRRSGLHFTYAAVDDYADVFAELQARRAWLTPVVVPNTEGLTLLPPYLRATMILVTRKGEEGVHDLGDLAGKRVSVAVGPYLNRALAERYPEVRLASSSNQRSALRDVAEQRSDAAVGTLFSARALIAGEFKDSLKVAGILEDLSTPFGIGVLPDQPELYAILEKAQLSVDPEEVAELVRRWEPRLAASGGDFWSRYREAILAGLAVATALVALSLVWGFYLNRQVLRTRRAEQRLGEQLGLLNELIEALPNPVYRLDREGHLDHCNQALLRLFDARLADCRGKAIGELDWFPEEEAERLMQTHRRQVADGQMPVPGDYVLRLRDGEHYVYHWAVAQRDEAGTIQGVIGGWIDLTERQQLVNQLEGERQRADQASAAKSQFLSTMSHEIRTPMNAIVGLQELVLEKARGGVLDREALEVAQDAARALLMLIGNVLDMARIESGRIDSTPQPALLRREIEGAVALFAGLATQKGLGLDLETEGELDHWVLLDALRFKQVLFNLLNNAVKFTEHGGVRVRAGAWRQGERLELRVEVIDSGIGISAEDQARLFQPFAQARQPARQAGSGLGLHISRHLAQLMGGDIGLRSTPGEGSCFSLRLPLVLTAAPEQAPRHGSPQAGGQGLRVLAVDDHPANRMVFRQQLAHLGHSATLAAGGEEGWLAWLAGDFDAVVSDCRMPGVDGYELSRRIRAHERQEGRRRCRVIGATANAQEEEVQRCLDAGMDQVLFKPLTLEVLAQALAGAQGVAPAGPAEEPAAFDLGGLFGPQPLESEAAREFVRTLAQTNARDIEQMHQAWRNGERKALGDLAHRLAGAAAIIGAAEAEGHCRALQRICEGDGEGLEARLGQADAALAGLQRALAEWLARAGG</sequence>
<dbReference type="InterPro" id="IPR000700">
    <property type="entry name" value="PAS-assoc_C"/>
</dbReference>
<dbReference type="GO" id="GO:0009927">
    <property type="term" value="F:histidine phosphotransfer kinase activity"/>
    <property type="evidence" value="ECO:0007669"/>
    <property type="project" value="TreeGrafter"/>
</dbReference>
<evidence type="ECO:0000313" key="27">
    <source>
        <dbReference type="Proteomes" id="UP000199693"/>
    </source>
</evidence>
<feature type="signal peptide" evidence="18">
    <location>
        <begin position="1"/>
        <end position="22"/>
    </location>
</feature>
<feature type="domain" description="HPt" evidence="23">
    <location>
        <begin position="1097"/>
        <end position="1189"/>
    </location>
</feature>
<dbReference type="Gene3D" id="3.30.565.10">
    <property type="entry name" value="Histidine kinase-like ATPase, C-terminal domain"/>
    <property type="match status" value="1"/>
</dbReference>
<dbReference type="Proteomes" id="UP000198309">
    <property type="component" value="Unassembled WGS sequence"/>
</dbReference>
<protein>
    <recommendedName>
        <fullName evidence="3">histidine kinase</fullName>
        <ecNumber evidence="3">2.7.13.3</ecNumber>
    </recommendedName>
</protein>
<feature type="domain" description="Response regulatory" evidence="20">
    <location>
        <begin position="952"/>
        <end position="1071"/>
    </location>
</feature>
<reference evidence="24 27" key="1">
    <citation type="submission" date="2016-10" db="EMBL/GenBank/DDBJ databases">
        <authorList>
            <person name="de Groot N.N."/>
        </authorList>
    </citation>
    <scope>NUCLEOTIDE SEQUENCE [LARGE SCALE GENOMIC DNA]</scope>
    <source>
        <strain evidence="24 27">CCM 7361</strain>
    </source>
</reference>
<dbReference type="SMART" id="SM00062">
    <property type="entry name" value="PBPb"/>
    <property type="match status" value="2"/>
</dbReference>